<dbReference type="PANTHER" id="PTHR13696:SF52">
    <property type="entry name" value="PARA FAMILY PROTEIN CT_582"/>
    <property type="match status" value="1"/>
</dbReference>
<dbReference type="PANTHER" id="PTHR13696">
    <property type="entry name" value="P-LOOP CONTAINING NUCLEOSIDE TRIPHOSPHATE HYDROLASE"/>
    <property type="match status" value="1"/>
</dbReference>
<dbReference type="CDD" id="cd02042">
    <property type="entry name" value="ParAB_family"/>
    <property type="match status" value="1"/>
</dbReference>
<dbReference type="SUPFAM" id="SSF52540">
    <property type="entry name" value="P-loop containing nucleoside triphosphate hydrolases"/>
    <property type="match status" value="1"/>
</dbReference>
<protein>
    <submittedName>
        <fullName evidence="2">Chromosome partitioning protein, ATPase ParA</fullName>
    </submittedName>
</protein>
<dbReference type="InterPro" id="IPR050678">
    <property type="entry name" value="DNA_Partitioning_ATPase"/>
</dbReference>
<reference evidence="2 3" key="1">
    <citation type="journal article" date="2009" name="J. Bacteriol.">
        <title>Complete and draft genome sequences of six members of the Aquificales.</title>
        <authorList>
            <person name="Reysenbach A.L."/>
            <person name="Hamamura N."/>
            <person name="Podar M."/>
            <person name="Griffiths E."/>
            <person name="Ferreira S."/>
            <person name="Hochstein R."/>
            <person name="Heidelberg J."/>
            <person name="Johnson J."/>
            <person name="Mead D."/>
            <person name="Pohorille A."/>
            <person name="Sarmiento M."/>
            <person name="Schweighofer K."/>
            <person name="Seshadri R."/>
            <person name="Voytek M.A."/>
        </authorList>
    </citation>
    <scope>NUCLEOTIDE SEQUENCE [LARGE SCALE GENOMIC DNA]</scope>
    <source>
        <strain evidence="3">DSM 14350 / EX-H1</strain>
    </source>
</reference>
<keyword evidence="3" id="KW-1185">Reference proteome</keyword>
<dbReference type="AlphaFoldDB" id="C0QPK3"/>
<evidence type="ECO:0000313" key="3">
    <source>
        <dbReference type="Proteomes" id="UP000001366"/>
    </source>
</evidence>
<dbReference type="InterPro" id="IPR025669">
    <property type="entry name" value="AAA_dom"/>
</dbReference>
<dbReference type="Gene3D" id="3.40.50.300">
    <property type="entry name" value="P-loop containing nucleotide triphosphate hydrolases"/>
    <property type="match status" value="1"/>
</dbReference>
<dbReference type="Proteomes" id="UP000001366">
    <property type="component" value="Chromosome"/>
</dbReference>
<dbReference type="KEGG" id="pmx:PERMA_0812"/>
<dbReference type="OrthoDB" id="9815116at2"/>
<dbReference type="HOGENOM" id="CLU_976095_0_0_0"/>
<dbReference type="InterPro" id="IPR027417">
    <property type="entry name" value="P-loop_NTPase"/>
</dbReference>
<evidence type="ECO:0000313" key="2">
    <source>
        <dbReference type="EMBL" id="ACO03904.1"/>
    </source>
</evidence>
<dbReference type="STRING" id="123214.PERMA_0812"/>
<proteinExistence type="predicted"/>
<accession>C0QPK3</accession>
<evidence type="ECO:0000259" key="1">
    <source>
        <dbReference type="Pfam" id="PF13614"/>
    </source>
</evidence>
<name>C0QPK3_PERMH</name>
<dbReference type="Pfam" id="PF13614">
    <property type="entry name" value="AAA_31"/>
    <property type="match status" value="1"/>
</dbReference>
<dbReference type="eggNOG" id="COG1192">
    <property type="taxonomic scope" value="Bacteria"/>
</dbReference>
<sequence>MGKIVGLVNQKGGAGKSSITNALSNEFARRGYRVLVVDYDPQGTQTMLFGYNRLSQFIGTEHDMTNIFNGKDLNPISVKENLDLLPANPNLREEAESGKMGKELVLSNFLRGGFGKKGIAEDYDIVFIDSPADSGALTVGTIAASDYVLIPTRLTFVDSTGLVGTLQTIIQAVITFRLDLSILGFIPVAYKSRLREHNDVLASLKTTIPQILSKHDFIKTASEELFLEPLKDRIAWAEAAGKRVSIREYIEKEKKGQRDILLSLENITDEIIRRVMIHSEIGVEV</sequence>
<dbReference type="RefSeq" id="WP_012676143.1">
    <property type="nucleotide sequence ID" value="NC_012440.1"/>
</dbReference>
<gene>
    <name evidence="2" type="ordered locus">PERMA_0812</name>
</gene>
<feature type="domain" description="AAA" evidence="1">
    <location>
        <begin position="3"/>
        <end position="173"/>
    </location>
</feature>
<dbReference type="PaxDb" id="123214-PERMA_0812"/>
<dbReference type="EMBL" id="CP001230">
    <property type="protein sequence ID" value="ACO03904.1"/>
    <property type="molecule type" value="Genomic_DNA"/>
</dbReference>
<organism evidence="2 3">
    <name type="scientific">Persephonella marina (strain DSM 14350 / EX-H1)</name>
    <dbReference type="NCBI Taxonomy" id="123214"/>
    <lineage>
        <taxon>Bacteria</taxon>
        <taxon>Pseudomonadati</taxon>
        <taxon>Aquificota</taxon>
        <taxon>Aquificia</taxon>
        <taxon>Aquificales</taxon>
        <taxon>Hydrogenothermaceae</taxon>
        <taxon>Persephonella</taxon>
    </lineage>
</organism>